<dbReference type="RefSeq" id="XP_044548130.1">
    <property type="nucleotide sequence ID" value="XM_044694737.1"/>
</dbReference>
<gene>
    <name evidence="1" type="ORF">C9374_005031</name>
</gene>
<accession>A0AA88GNJ0</accession>
<dbReference type="AlphaFoldDB" id="A0AA88GNJ0"/>
<comment type="caution">
    <text evidence="1">The sequence shown here is derived from an EMBL/GenBank/DDBJ whole genome shotgun (WGS) entry which is preliminary data.</text>
</comment>
<keyword evidence="2" id="KW-1185">Reference proteome</keyword>
<sequence>MTDHHQLIVELLHVNFFNEHLKKSQRRLKCEVELLQQSEGQQVVISEEHFCSRIKLPRTKDISSCMLDSIFRFNLDEKPRSHSHFRFKALFKTKNVFLLSRERIFGKCFMDIPSCVSESPMILSIPITGMDISDDHTPTCPDVVTRLSFSKKPIFPNTTVPSIGTLFLQVQLKTIKEATCSVRDNELYDCPSRQHMDEESGISFCLPSIYGGMVKDFSSFGLISKSTLLFDNTQALNLGEGELDVFKFHVFTGCRFEFSSTFVERRRRQDHASLVVDLGDNYSLVSPSENFSEIFKCFANRLLIPLDHDLFKEKKFRRATIDQWSFKNMSSLSHNVIHVSILSLEPNTESASLVILEHVTTLRCNEHSQNQEKHCPQILLDVAESMDFQSDESMFVHLNPGQRNLNRLSSSSSDHFKIALISCVTP</sequence>
<dbReference type="Proteomes" id="UP000816034">
    <property type="component" value="Unassembled WGS sequence"/>
</dbReference>
<dbReference type="EMBL" id="PYSW02000023">
    <property type="protein sequence ID" value="KAG2382451.1"/>
    <property type="molecule type" value="Genomic_DNA"/>
</dbReference>
<protein>
    <submittedName>
        <fullName evidence="1">Uncharacterized protein</fullName>
    </submittedName>
</protein>
<reference evidence="1 2" key="1">
    <citation type="journal article" date="2018" name="BMC Genomics">
        <title>The genome of Naegleria lovaniensis, the basis for a comparative approach to unravel pathogenicity factors of the human pathogenic amoeba N. fowleri.</title>
        <authorList>
            <person name="Liechti N."/>
            <person name="Schurch N."/>
            <person name="Bruggmann R."/>
            <person name="Wittwer M."/>
        </authorList>
    </citation>
    <scope>NUCLEOTIDE SEQUENCE [LARGE SCALE GENOMIC DNA]</scope>
    <source>
        <strain evidence="1 2">ATCC 30569</strain>
    </source>
</reference>
<dbReference type="GeneID" id="68097486"/>
<name>A0AA88GNJ0_NAELO</name>
<proteinExistence type="predicted"/>
<evidence type="ECO:0000313" key="2">
    <source>
        <dbReference type="Proteomes" id="UP000816034"/>
    </source>
</evidence>
<evidence type="ECO:0000313" key="1">
    <source>
        <dbReference type="EMBL" id="KAG2382451.1"/>
    </source>
</evidence>
<organism evidence="1 2">
    <name type="scientific">Naegleria lovaniensis</name>
    <name type="common">Amoeba</name>
    <dbReference type="NCBI Taxonomy" id="51637"/>
    <lineage>
        <taxon>Eukaryota</taxon>
        <taxon>Discoba</taxon>
        <taxon>Heterolobosea</taxon>
        <taxon>Tetramitia</taxon>
        <taxon>Eutetramitia</taxon>
        <taxon>Vahlkampfiidae</taxon>
        <taxon>Naegleria</taxon>
    </lineage>
</organism>